<evidence type="ECO:0000313" key="4">
    <source>
        <dbReference type="Proteomes" id="UP001251528"/>
    </source>
</evidence>
<feature type="compositionally biased region" description="Low complexity" evidence="1">
    <location>
        <begin position="478"/>
        <end position="490"/>
    </location>
</feature>
<name>A0AAJ0CFE1_9HYPO</name>
<feature type="compositionally biased region" description="Low complexity" evidence="1">
    <location>
        <begin position="501"/>
        <end position="511"/>
    </location>
</feature>
<dbReference type="Proteomes" id="UP001251528">
    <property type="component" value="Unassembled WGS sequence"/>
</dbReference>
<feature type="compositionally biased region" description="Basic and acidic residues" evidence="1">
    <location>
        <begin position="46"/>
        <end position="66"/>
    </location>
</feature>
<dbReference type="InterPro" id="IPR057684">
    <property type="entry name" value="DUF7924"/>
</dbReference>
<sequence length="533" mass="60050">MALTRAQAAAQSGHVSSAPKDQGNRPLSIQNPSSSRTRMPRPQKRKNQEHFERVQQHLSAEKEISHRQGIVATSKRGPKRPIDDLGQHLESVCKRPRRSSPVTLVRHTLSKTANSHGDSFEPFDPIGFWAREGKWPREYFEPKMAHLLARKKSLSSISRKRSNSATSSTPSDQRPREEKSAPYRDARYELLLQTKGTYMDISELGIAESSKLVIRNLLESEQAVPKDTVFDDSVFVDACRNLRGRNEARVIQDISRLIVPSAESLALRVKNLKCLTESVNEGWNSSIPLTGTRPQPDYSLGFKREAFSDDQLVKLSPFIGDFIGGDQSYFMATYYMYFPFLSCEVKCGAAALDVADRQNAHSMTLAVRAVTELFRAVKREDEVHRQILAFSVSHDHSSVRIYGHYPVIEGKDIKYYRHPIRNFVFTELDGKEKWTAYQFTKNVYELWMPSHLKRICSAIDQLPSDLDFEDPSLPTTGLSQSLHNHQLSQSGADNASPLVEQDSQSSSGGQQIVTPSTSVTNLGTTKKKRKGKK</sequence>
<dbReference type="Pfam" id="PF25545">
    <property type="entry name" value="DUF7924"/>
    <property type="match status" value="1"/>
</dbReference>
<proteinExistence type="predicted"/>
<organism evidence="3 4">
    <name type="scientific">Conoideocrella luteorostrata</name>
    <dbReference type="NCBI Taxonomy" id="1105319"/>
    <lineage>
        <taxon>Eukaryota</taxon>
        <taxon>Fungi</taxon>
        <taxon>Dikarya</taxon>
        <taxon>Ascomycota</taxon>
        <taxon>Pezizomycotina</taxon>
        <taxon>Sordariomycetes</taxon>
        <taxon>Hypocreomycetidae</taxon>
        <taxon>Hypocreales</taxon>
        <taxon>Clavicipitaceae</taxon>
        <taxon>Conoideocrella</taxon>
    </lineage>
</organism>
<feature type="region of interest" description="Disordered" evidence="1">
    <location>
        <begin position="155"/>
        <end position="180"/>
    </location>
</feature>
<feature type="domain" description="DUF7924" evidence="2">
    <location>
        <begin position="235"/>
        <end position="459"/>
    </location>
</feature>
<gene>
    <name evidence="3" type="ORF">QQS21_010750</name>
</gene>
<accession>A0AAJ0CFE1</accession>
<feature type="region of interest" description="Disordered" evidence="1">
    <location>
        <begin position="473"/>
        <end position="533"/>
    </location>
</feature>
<comment type="caution">
    <text evidence="3">The sequence shown here is derived from an EMBL/GenBank/DDBJ whole genome shotgun (WGS) entry which is preliminary data.</text>
</comment>
<evidence type="ECO:0000256" key="1">
    <source>
        <dbReference type="SAM" id="MobiDB-lite"/>
    </source>
</evidence>
<dbReference type="AlphaFoldDB" id="A0AAJ0CFE1"/>
<dbReference type="PANTHER" id="PTHR42470">
    <property type="entry name" value="VAST DOMAIN-CONTAINING PROTEIN"/>
    <property type="match status" value="1"/>
</dbReference>
<evidence type="ECO:0000259" key="2">
    <source>
        <dbReference type="Pfam" id="PF25545"/>
    </source>
</evidence>
<keyword evidence="4" id="KW-1185">Reference proteome</keyword>
<feature type="compositionally biased region" description="Polar residues" evidence="1">
    <location>
        <begin position="512"/>
        <end position="522"/>
    </location>
</feature>
<dbReference type="EMBL" id="JASWJB010000326">
    <property type="protein sequence ID" value="KAK2591557.1"/>
    <property type="molecule type" value="Genomic_DNA"/>
</dbReference>
<evidence type="ECO:0000313" key="3">
    <source>
        <dbReference type="EMBL" id="KAK2591557.1"/>
    </source>
</evidence>
<feature type="region of interest" description="Disordered" evidence="1">
    <location>
        <begin position="1"/>
        <end position="84"/>
    </location>
</feature>
<feature type="compositionally biased region" description="Polar residues" evidence="1">
    <location>
        <begin position="25"/>
        <end position="37"/>
    </location>
</feature>
<dbReference type="PANTHER" id="PTHR42470:SF2">
    <property type="match status" value="1"/>
</dbReference>
<protein>
    <recommendedName>
        <fullName evidence="2">DUF7924 domain-containing protein</fullName>
    </recommendedName>
</protein>
<reference evidence="3" key="1">
    <citation type="submission" date="2023-06" db="EMBL/GenBank/DDBJ databases">
        <title>Conoideocrella luteorostrata (Hypocreales: Clavicipitaceae), a potential biocontrol fungus for elongate hemlock scale in United States Christmas tree production areas.</title>
        <authorList>
            <person name="Barrett H."/>
            <person name="Lovett B."/>
            <person name="Macias A.M."/>
            <person name="Stajich J.E."/>
            <person name="Kasson M.T."/>
        </authorList>
    </citation>
    <scope>NUCLEOTIDE SEQUENCE</scope>
    <source>
        <strain evidence="3">ARSEF 14590</strain>
    </source>
</reference>